<gene>
    <name evidence="3" type="ORF">EI293_04235</name>
</gene>
<dbReference type="PANTHER" id="PTHR30007">
    <property type="entry name" value="PHP DOMAIN PROTEIN"/>
    <property type="match status" value="1"/>
</dbReference>
<comment type="caution">
    <text evidence="3">The sequence shown here is derived from an EMBL/GenBank/DDBJ whole genome shotgun (WGS) entry which is preliminary data.</text>
</comment>
<dbReference type="GO" id="GO:0006313">
    <property type="term" value="P:DNA transposition"/>
    <property type="evidence" value="ECO:0007669"/>
    <property type="project" value="InterPro"/>
</dbReference>
<feature type="domain" description="Insertion element IS402-like" evidence="2">
    <location>
        <begin position="8"/>
        <end position="76"/>
    </location>
</feature>
<name>A0A3R9V497_9BACT</name>
<sequence length="170" mass="19250">MVDGYQSLTDSQWQVMACLLPAQGRRRLCLHQVVDALLYVCRTGGQWRALPAEFPAWTAVYCYFYRWQQTGLWARLNTVLNALDRLHDGREALPSLVCVDSQSVKLAPRIFEHRGLDGGKRVNGRKRQILTDSGGHIWATHVHAANGHDSCGALGLLPHRPWRAARVHWC</sequence>
<feature type="domain" description="Transposase IS4-like" evidence="1">
    <location>
        <begin position="94"/>
        <end position="156"/>
    </location>
</feature>
<evidence type="ECO:0000259" key="1">
    <source>
        <dbReference type="Pfam" id="PF01609"/>
    </source>
</evidence>
<dbReference type="EMBL" id="RWIU01000001">
    <property type="protein sequence ID" value="RSK46385.1"/>
    <property type="molecule type" value="Genomic_DNA"/>
</dbReference>
<accession>A0A3R9V497</accession>
<dbReference type="GO" id="GO:0003677">
    <property type="term" value="F:DNA binding"/>
    <property type="evidence" value="ECO:0007669"/>
    <property type="project" value="InterPro"/>
</dbReference>
<dbReference type="NCBIfam" id="NF033580">
    <property type="entry name" value="transpos_IS5_3"/>
    <property type="match status" value="1"/>
</dbReference>
<dbReference type="GO" id="GO:0004803">
    <property type="term" value="F:transposase activity"/>
    <property type="evidence" value="ECO:0007669"/>
    <property type="project" value="InterPro"/>
</dbReference>
<reference evidence="3 4" key="1">
    <citation type="submission" date="2018-12" db="EMBL/GenBank/DDBJ databases">
        <authorList>
            <person name="Feng G."/>
            <person name="Zhu H."/>
        </authorList>
    </citation>
    <scope>NUCLEOTIDE SEQUENCE [LARGE SCALE GENOMIC DNA]</scope>
    <source>
        <strain evidence="3 4">LMG 26000</strain>
    </source>
</reference>
<organism evidence="3 4">
    <name type="scientific">Hymenobacter perfusus</name>
    <dbReference type="NCBI Taxonomy" id="1236770"/>
    <lineage>
        <taxon>Bacteria</taxon>
        <taxon>Pseudomonadati</taxon>
        <taxon>Bacteroidota</taxon>
        <taxon>Cytophagia</taxon>
        <taxon>Cytophagales</taxon>
        <taxon>Hymenobacteraceae</taxon>
        <taxon>Hymenobacter</taxon>
    </lineage>
</organism>
<dbReference type="PANTHER" id="PTHR30007:SF0">
    <property type="entry name" value="TRANSPOSASE"/>
    <property type="match status" value="1"/>
</dbReference>
<evidence type="ECO:0000313" key="4">
    <source>
        <dbReference type="Proteomes" id="UP000270291"/>
    </source>
</evidence>
<evidence type="ECO:0000313" key="3">
    <source>
        <dbReference type="EMBL" id="RSK46385.1"/>
    </source>
</evidence>
<dbReference type="Pfam" id="PF01609">
    <property type="entry name" value="DDE_Tnp_1"/>
    <property type="match status" value="1"/>
</dbReference>
<dbReference type="InterPro" id="IPR002559">
    <property type="entry name" value="Transposase_11"/>
</dbReference>
<dbReference type="AlphaFoldDB" id="A0A3R9V497"/>
<dbReference type="OrthoDB" id="1270539at2"/>
<dbReference type="Pfam" id="PF13340">
    <property type="entry name" value="DUF4096"/>
    <property type="match status" value="1"/>
</dbReference>
<dbReference type="RefSeq" id="WP_125435890.1">
    <property type="nucleotide sequence ID" value="NZ_RWIU01000001.1"/>
</dbReference>
<keyword evidence="4" id="KW-1185">Reference proteome</keyword>
<dbReference type="InterPro" id="IPR025161">
    <property type="entry name" value="IS402-like_dom"/>
</dbReference>
<protein>
    <submittedName>
        <fullName evidence="3">IS5 family transposase</fullName>
    </submittedName>
</protein>
<evidence type="ECO:0000259" key="2">
    <source>
        <dbReference type="Pfam" id="PF13340"/>
    </source>
</evidence>
<dbReference type="Proteomes" id="UP000270291">
    <property type="component" value="Unassembled WGS sequence"/>
</dbReference>
<proteinExistence type="predicted"/>